<keyword evidence="2 4" id="KW-0378">Hydrolase</keyword>
<comment type="cofactor">
    <cofactor evidence="4">
        <name>Zn(2+)</name>
        <dbReference type="ChEBI" id="CHEBI:29105"/>
    </cofactor>
    <text evidence="4">Binds 1 zinc ion per subunit.</text>
</comment>
<evidence type="ECO:0000256" key="2">
    <source>
        <dbReference type="ARBA" id="ARBA00022801"/>
    </source>
</evidence>
<dbReference type="EC" id="3.5.4.31" evidence="4"/>
<feature type="binding site" evidence="4">
    <location>
        <position position="211"/>
    </location>
    <ligand>
        <name>Zn(2+)</name>
        <dbReference type="ChEBI" id="CHEBI:29105"/>
    </ligand>
</feature>
<dbReference type="SUPFAM" id="SSF51556">
    <property type="entry name" value="Metallo-dependent hydrolases"/>
    <property type="match status" value="1"/>
</dbReference>
<dbReference type="InterPro" id="IPR032466">
    <property type="entry name" value="Metal_Hydrolase"/>
</dbReference>
<protein>
    <recommendedName>
        <fullName evidence="4">5-methylthioadenosine/S-adenosylhomocysteine deaminase</fullName>
        <shortName evidence="4">MTA/SAH deaminase</shortName>
        <ecNumber evidence="4">3.5.4.28</ecNumber>
        <ecNumber evidence="4">3.5.4.31</ecNumber>
    </recommendedName>
</protein>
<feature type="binding site" evidence="4">
    <location>
        <position position="158"/>
    </location>
    <ligand>
        <name>substrate</name>
    </ligand>
</feature>
<feature type="binding site" evidence="4">
    <location>
        <position position="184"/>
    </location>
    <ligand>
        <name>substrate</name>
    </ligand>
</feature>
<reference evidence="7" key="1">
    <citation type="submission" date="2016-10" db="EMBL/GenBank/DDBJ databases">
        <authorList>
            <person name="Varghese N."/>
            <person name="Submissions S."/>
        </authorList>
    </citation>
    <scope>NUCLEOTIDE SEQUENCE [LARGE SCALE GENOMIC DNA]</scope>
    <source>
        <strain evidence="7">OK042</strain>
    </source>
</reference>
<evidence type="ECO:0000313" key="7">
    <source>
        <dbReference type="Proteomes" id="UP000198915"/>
    </source>
</evidence>
<dbReference type="PANTHER" id="PTHR43794">
    <property type="entry name" value="AMINOHYDROLASE SSNA-RELATED"/>
    <property type="match status" value="1"/>
</dbReference>
<dbReference type="GO" id="GO:0050270">
    <property type="term" value="F:S-adenosylhomocysteine deaminase activity"/>
    <property type="evidence" value="ECO:0007669"/>
    <property type="project" value="UniProtKB-UniRule"/>
</dbReference>
<feature type="binding site" evidence="4">
    <location>
        <position position="146"/>
    </location>
    <ligand>
        <name>substrate</name>
    </ligand>
</feature>
<comment type="similarity">
    <text evidence="4">Belongs to the metallo-dependent hydrolases superfamily. MTA/SAH deaminase family.</text>
</comment>
<evidence type="ECO:0000256" key="3">
    <source>
        <dbReference type="ARBA" id="ARBA00022833"/>
    </source>
</evidence>
<dbReference type="GO" id="GO:0046872">
    <property type="term" value="F:metal ion binding"/>
    <property type="evidence" value="ECO:0007669"/>
    <property type="project" value="UniProtKB-KW"/>
</dbReference>
<dbReference type="EC" id="3.5.4.28" evidence="4"/>
<comment type="function">
    <text evidence="4">Catalyzes the deamination of 5-methylthioadenosine and S-adenosyl-L-homocysteine into 5-methylthioinosine and S-inosyl-L-homocysteine, respectively. Is also able to deaminate adenosine.</text>
</comment>
<dbReference type="InterPro" id="IPR006680">
    <property type="entry name" value="Amidohydro-rel"/>
</dbReference>
<dbReference type="Gene3D" id="3.20.20.140">
    <property type="entry name" value="Metal-dependent hydrolases"/>
    <property type="match status" value="1"/>
</dbReference>
<dbReference type="InterPro" id="IPR050287">
    <property type="entry name" value="MTA/SAH_deaminase"/>
</dbReference>
<keyword evidence="1 4" id="KW-0479">Metal-binding</keyword>
<feature type="binding site" evidence="4">
    <location>
        <position position="300"/>
    </location>
    <ligand>
        <name>substrate</name>
    </ligand>
</feature>
<evidence type="ECO:0000259" key="5">
    <source>
        <dbReference type="Pfam" id="PF01979"/>
    </source>
</evidence>
<dbReference type="Pfam" id="PF01979">
    <property type="entry name" value="Amidohydro_1"/>
    <property type="match status" value="1"/>
</dbReference>
<dbReference type="GO" id="GO:0090614">
    <property type="term" value="F:5'-methylthioadenosine deaminase activity"/>
    <property type="evidence" value="ECO:0007669"/>
    <property type="project" value="UniProtKB-UniRule"/>
</dbReference>
<dbReference type="InterPro" id="IPR011059">
    <property type="entry name" value="Metal-dep_hydrolase_composite"/>
</dbReference>
<dbReference type="Proteomes" id="UP000198915">
    <property type="component" value="Unassembled WGS sequence"/>
</dbReference>
<feature type="binding site" evidence="4">
    <location>
        <position position="65"/>
    </location>
    <ligand>
        <name>Zn(2+)</name>
        <dbReference type="ChEBI" id="CHEBI:29105"/>
    </ligand>
</feature>
<dbReference type="AlphaFoldDB" id="A0A1I3LCW9"/>
<comment type="catalytic activity">
    <reaction evidence="4">
        <text>S-methyl-5'-thioadenosine + H2O + H(+) = S-methyl-5'-thioinosine + NH4(+)</text>
        <dbReference type="Rhea" id="RHEA:25025"/>
        <dbReference type="ChEBI" id="CHEBI:15377"/>
        <dbReference type="ChEBI" id="CHEBI:15378"/>
        <dbReference type="ChEBI" id="CHEBI:17509"/>
        <dbReference type="ChEBI" id="CHEBI:28938"/>
        <dbReference type="ChEBI" id="CHEBI:48595"/>
        <dbReference type="EC" id="3.5.4.31"/>
    </reaction>
</comment>
<dbReference type="CDD" id="cd01298">
    <property type="entry name" value="ATZ_TRZ_like"/>
    <property type="match status" value="1"/>
</dbReference>
<feature type="binding site" evidence="4">
    <location>
        <position position="67"/>
    </location>
    <ligand>
        <name>Zn(2+)</name>
        <dbReference type="ChEBI" id="CHEBI:29105"/>
    </ligand>
</feature>
<dbReference type="SUPFAM" id="SSF51338">
    <property type="entry name" value="Composite domain of metallo-dependent hydrolases"/>
    <property type="match status" value="1"/>
</dbReference>
<feature type="binding site" evidence="4">
    <location>
        <position position="94"/>
    </location>
    <ligand>
        <name>substrate</name>
    </ligand>
</feature>
<dbReference type="Gene3D" id="2.30.40.10">
    <property type="entry name" value="Urease, subunit C, domain 1"/>
    <property type="match status" value="1"/>
</dbReference>
<dbReference type="EMBL" id="FORT01000001">
    <property type="protein sequence ID" value="SFI82604.1"/>
    <property type="molecule type" value="Genomic_DNA"/>
</dbReference>
<keyword evidence="7" id="KW-1185">Reference proteome</keyword>
<evidence type="ECO:0000256" key="4">
    <source>
        <dbReference type="HAMAP-Rule" id="MF_01281"/>
    </source>
</evidence>
<keyword evidence="3 4" id="KW-0862">Zinc</keyword>
<proteinExistence type="inferred from homology"/>
<dbReference type="HAMAP" id="MF_01281">
    <property type="entry name" value="MTA_SAH_deamin"/>
    <property type="match status" value="1"/>
</dbReference>
<sequence>MNSRKRFVIKGCQILTMVRGDQPFFGDLLIEGGYITRIAASIDEQADHVIDGIGKVAMPGLINAHNHAGMSLLRGFSDDLKLMDWLDKKMLPAEARMTKEDIYWGTMLSAAEMIASGTTAFADMYVQMDAVAQAVVDSGMRAALTRGLVFLEDDGGQRMKEALDLIESWTGAGDGRITTMLGPHAPYTCPPQPLKEVIDLARSRNIPIHIHLAETVEEVEKISERYQRTPTEYLHELGLFAGNHVLLAHGVHLTQADIKLLCGMRGGVSHNPVSNLKLACGIAPIRGMIEQGITVGIGTDGAGSATTLDMFAEIKAAAWMQKLDAGDPTVLPAEQAMRMATIESAKLLRIDSEVGTLEVGKRADLILIDLNKPHLQPVHDLYSLIAYSATGADVDTTIVNGQILMQGRQLLSLSWEETRLEAAKRAKRLVSGL</sequence>
<dbReference type="PANTHER" id="PTHR43794:SF11">
    <property type="entry name" value="AMIDOHYDROLASE-RELATED DOMAIN-CONTAINING PROTEIN"/>
    <property type="match status" value="1"/>
</dbReference>
<feature type="binding site" evidence="4">
    <location>
        <position position="300"/>
    </location>
    <ligand>
        <name>Zn(2+)</name>
        <dbReference type="ChEBI" id="CHEBI:29105"/>
    </ligand>
</feature>
<dbReference type="RefSeq" id="WP_092266152.1">
    <property type="nucleotide sequence ID" value="NZ_BJOE01000011.1"/>
</dbReference>
<dbReference type="InterPro" id="IPR023512">
    <property type="entry name" value="Deaminase_MtaD/DadD"/>
</dbReference>
<dbReference type="STRING" id="1884381.SAMN05518846_101266"/>
<accession>A0A1I3LCW9</accession>
<evidence type="ECO:0000256" key="1">
    <source>
        <dbReference type="ARBA" id="ARBA00022723"/>
    </source>
</evidence>
<gene>
    <name evidence="4" type="primary">mtaD</name>
    <name evidence="6" type="ORF">SAMN05518846_101266</name>
</gene>
<comment type="catalytic activity">
    <reaction evidence="4">
        <text>S-adenosyl-L-homocysteine + H2O + H(+) = S-inosyl-L-homocysteine + NH4(+)</text>
        <dbReference type="Rhea" id="RHEA:20716"/>
        <dbReference type="ChEBI" id="CHEBI:15377"/>
        <dbReference type="ChEBI" id="CHEBI:15378"/>
        <dbReference type="ChEBI" id="CHEBI:28938"/>
        <dbReference type="ChEBI" id="CHEBI:57856"/>
        <dbReference type="ChEBI" id="CHEBI:57985"/>
        <dbReference type="EC" id="3.5.4.28"/>
    </reaction>
</comment>
<evidence type="ECO:0000313" key="6">
    <source>
        <dbReference type="EMBL" id="SFI82604.1"/>
    </source>
</evidence>
<feature type="domain" description="Amidohydrolase-related" evidence="5">
    <location>
        <begin position="57"/>
        <end position="403"/>
    </location>
</feature>
<name>A0A1I3LCW9_9BACL</name>
<feature type="binding site" evidence="4">
    <location>
        <position position="214"/>
    </location>
    <ligand>
        <name>substrate</name>
    </ligand>
</feature>
<dbReference type="FunFam" id="3.20.20.140:FF:000014">
    <property type="entry name" value="5-methylthioadenosine/S-adenosylhomocysteine deaminase"/>
    <property type="match status" value="1"/>
</dbReference>
<organism evidence="6 7">
    <name type="scientific">Brevibacillus centrosporus</name>
    <dbReference type="NCBI Taxonomy" id="54910"/>
    <lineage>
        <taxon>Bacteria</taxon>
        <taxon>Bacillati</taxon>
        <taxon>Bacillota</taxon>
        <taxon>Bacilli</taxon>
        <taxon>Bacillales</taxon>
        <taxon>Paenibacillaceae</taxon>
        <taxon>Brevibacillus</taxon>
    </lineage>
</organism>